<evidence type="ECO:0000256" key="4">
    <source>
        <dbReference type="ARBA" id="ARBA00022679"/>
    </source>
</evidence>
<dbReference type="InterPro" id="IPR005467">
    <property type="entry name" value="His_kinase_dom"/>
</dbReference>
<keyword evidence="4" id="KW-0808">Transferase</keyword>
<feature type="domain" description="Histidine kinase" evidence="8">
    <location>
        <begin position="463"/>
        <end position="677"/>
    </location>
</feature>
<keyword evidence="5" id="KW-0418">Kinase</keyword>
<dbReference type="Gene3D" id="3.30.450.40">
    <property type="match status" value="1"/>
</dbReference>
<dbReference type="AlphaFoldDB" id="A0A1L9B1H4"/>
<dbReference type="SUPFAM" id="SSF47384">
    <property type="entry name" value="Homodimeric domain of signal transducing histidine kinase"/>
    <property type="match status" value="1"/>
</dbReference>
<dbReference type="EC" id="2.7.13.3" evidence="2"/>
<dbReference type="Pfam" id="PF13185">
    <property type="entry name" value="GAF_2"/>
    <property type="match status" value="1"/>
</dbReference>
<dbReference type="SMART" id="SM00387">
    <property type="entry name" value="HATPase_c"/>
    <property type="match status" value="1"/>
</dbReference>
<evidence type="ECO:0000256" key="6">
    <source>
        <dbReference type="ARBA" id="ARBA00023012"/>
    </source>
</evidence>
<dbReference type="Gene3D" id="3.30.450.20">
    <property type="entry name" value="PAS domain"/>
    <property type="match status" value="1"/>
</dbReference>
<dbReference type="Proteomes" id="UP000182229">
    <property type="component" value="Unassembled WGS sequence"/>
</dbReference>
<dbReference type="Gene3D" id="3.30.565.10">
    <property type="entry name" value="Histidine kinase-like ATPase, C-terminal domain"/>
    <property type="match status" value="1"/>
</dbReference>
<dbReference type="InterPro" id="IPR013656">
    <property type="entry name" value="PAS_4"/>
</dbReference>
<dbReference type="InterPro" id="IPR003661">
    <property type="entry name" value="HisK_dim/P_dom"/>
</dbReference>
<evidence type="ECO:0000259" key="8">
    <source>
        <dbReference type="PROSITE" id="PS50109"/>
    </source>
</evidence>
<evidence type="ECO:0000313" key="11">
    <source>
        <dbReference type="Proteomes" id="UP000182229"/>
    </source>
</evidence>
<dbReference type="InterPro" id="IPR004358">
    <property type="entry name" value="Sig_transdc_His_kin-like_C"/>
</dbReference>
<evidence type="ECO:0000313" key="10">
    <source>
        <dbReference type="EMBL" id="OJH36066.1"/>
    </source>
</evidence>
<dbReference type="SMART" id="SM00388">
    <property type="entry name" value="HisKA"/>
    <property type="match status" value="1"/>
</dbReference>
<evidence type="ECO:0000256" key="3">
    <source>
        <dbReference type="ARBA" id="ARBA00022553"/>
    </source>
</evidence>
<keyword evidence="3" id="KW-0597">Phosphoprotein</keyword>
<dbReference type="InterPro" id="IPR029016">
    <property type="entry name" value="GAF-like_dom_sf"/>
</dbReference>
<evidence type="ECO:0000256" key="7">
    <source>
        <dbReference type="SAM" id="MobiDB-lite"/>
    </source>
</evidence>
<comment type="caution">
    <text evidence="10">The sequence shown here is derived from an EMBL/GenBank/DDBJ whole genome shotgun (WGS) entry which is preliminary data.</text>
</comment>
<dbReference type="GO" id="GO:0000155">
    <property type="term" value="F:phosphorelay sensor kinase activity"/>
    <property type="evidence" value="ECO:0007669"/>
    <property type="project" value="InterPro"/>
</dbReference>
<keyword evidence="11" id="KW-1185">Reference proteome</keyword>
<dbReference type="SUPFAM" id="SSF55781">
    <property type="entry name" value="GAF domain-like"/>
    <property type="match status" value="1"/>
</dbReference>
<protein>
    <recommendedName>
        <fullName evidence="2">histidine kinase</fullName>
        <ecNumber evidence="2">2.7.13.3</ecNumber>
    </recommendedName>
</protein>
<dbReference type="InterPro" id="IPR035965">
    <property type="entry name" value="PAS-like_dom_sf"/>
</dbReference>
<sequence length="704" mass="77970">MTWGEFVMQEKGEHSSDEPYGLADSLRRQREDILRDWERAVAEHQPDGLAHEVLLRDYLPGFLERVADVLEHPPDEGHLAQVVPDEHTLRRLEAGLEPAQVTLEFGLLRHCIQRRLAHASGAAHFAEWALLHESIDQAILRATSLYTSMRDRMFQALERVSEAAVSSQDVDTFLSCLLHILLESSVSVDGAAILLSEKAELRLRAAVGLGAQEALASDIHLPLDEGLSGQVATERRPILVRMASTHPKLRSDLARRLGLRAVYSVPLLKGERLIGVAHMSSRTLFDFTASDKQLFRTLMTRALSFIVKAELIERERAARAEAQHLLSLVDMMVEACPVGLCLMDRELRYICINDPLARINGRPMAHHLGRPLREMAPDWVATLLEPHFRRVLEEGHTVCNHEFTSPPGHEGPEQHWLCHYYPVRNTDGEVDGLGCVVVDITRQKQVEAELRRAGELRERLIGVVGHDLRNPLNAISISAGMLRRQEDLEADAQRAVERIQTSAARMARMLNDILDFARSNTDGGLPVHRERVNLHELCRSALEELQVTYAHQRLELDVRGDGWGWWDPDRLTQVVGNLVSNAVQHGRADTPVRVEVRDEGDEVLLAVHNEGEPIAPELRATLFQPFRHGAKGKASSSSVGLGLYIVQQVAHAHGGEAQVNSSEHGHTVFTVRLPRGGEGASGALTGGSAPVPAVVAAHGEGDGL</sequence>
<gene>
    <name evidence="10" type="ORF">BON30_36360</name>
</gene>
<evidence type="ECO:0000256" key="1">
    <source>
        <dbReference type="ARBA" id="ARBA00000085"/>
    </source>
</evidence>
<feature type="compositionally biased region" description="Basic and acidic residues" evidence="7">
    <location>
        <begin position="8"/>
        <end position="17"/>
    </location>
</feature>
<dbReference type="InterPro" id="IPR003018">
    <property type="entry name" value="GAF"/>
</dbReference>
<dbReference type="Pfam" id="PF00512">
    <property type="entry name" value="HisKA"/>
    <property type="match status" value="1"/>
</dbReference>
<dbReference type="InterPro" id="IPR036097">
    <property type="entry name" value="HisK_dim/P_sf"/>
</dbReference>
<organism evidence="10 11">
    <name type="scientific">Cystobacter ferrugineus</name>
    <dbReference type="NCBI Taxonomy" id="83449"/>
    <lineage>
        <taxon>Bacteria</taxon>
        <taxon>Pseudomonadati</taxon>
        <taxon>Myxococcota</taxon>
        <taxon>Myxococcia</taxon>
        <taxon>Myxococcales</taxon>
        <taxon>Cystobacterineae</taxon>
        <taxon>Archangiaceae</taxon>
        <taxon>Cystobacter</taxon>
    </lineage>
</organism>
<dbReference type="PROSITE" id="PS50113">
    <property type="entry name" value="PAC"/>
    <property type="match status" value="1"/>
</dbReference>
<feature type="region of interest" description="Disordered" evidence="7">
    <location>
        <begin position="1"/>
        <end position="20"/>
    </location>
</feature>
<dbReference type="PANTHER" id="PTHR43711:SF1">
    <property type="entry name" value="HISTIDINE KINASE 1"/>
    <property type="match status" value="1"/>
</dbReference>
<dbReference type="InterPro" id="IPR036890">
    <property type="entry name" value="HATPase_C_sf"/>
</dbReference>
<dbReference type="Pfam" id="PF08448">
    <property type="entry name" value="PAS_4"/>
    <property type="match status" value="1"/>
</dbReference>
<evidence type="ECO:0000256" key="5">
    <source>
        <dbReference type="ARBA" id="ARBA00022777"/>
    </source>
</evidence>
<comment type="catalytic activity">
    <reaction evidence="1">
        <text>ATP + protein L-histidine = ADP + protein N-phospho-L-histidine.</text>
        <dbReference type="EC" id="2.7.13.3"/>
    </reaction>
</comment>
<dbReference type="CDD" id="cd00082">
    <property type="entry name" value="HisKA"/>
    <property type="match status" value="1"/>
</dbReference>
<dbReference type="EMBL" id="MPIN01000012">
    <property type="protein sequence ID" value="OJH36066.1"/>
    <property type="molecule type" value="Genomic_DNA"/>
</dbReference>
<accession>A0A1L9B1H4</accession>
<dbReference type="PROSITE" id="PS50109">
    <property type="entry name" value="HIS_KIN"/>
    <property type="match status" value="1"/>
</dbReference>
<reference evidence="11" key="1">
    <citation type="submission" date="2016-11" db="EMBL/GenBank/DDBJ databases">
        <authorList>
            <person name="Shukria A."/>
            <person name="Stevens D.C."/>
        </authorList>
    </citation>
    <scope>NUCLEOTIDE SEQUENCE [LARGE SCALE GENOMIC DNA]</scope>
    <source>
        <strain evidence="11">Cbfe23</strain>
    </source>
</reference>
<dbReference type="InterPro" id="IPR000700">
    <property type="entry name" value="PAS-assoc_C"/>
</dbReference>
<dbReference type="InterPro" id="IPR050736">
    <property type="entry name" value="Sensor_HK_Regulatory"/>
</dbReference>
<name>A0A1L9B1H4_9BACT</name>
<dbReference type="Pfam" id="PF02518">
    <property type="entry name" value="HATPase_c"/>
    <property type="match status" value="1"/>
</dbReference>
<reference evidence="10 11" key="2">
    <citation type="submission" date="2016-12" db="EMBL/GenBank/DDBJ databases">
        <title>Draft Genome Sequence of Cystobacter ferrugineus Strain Cbfe23.</title>
        <authorList>
            <person name="Akbar S."/>
            <person name="Dowd S.E."/>
            <person name="Stevens D.C."/>
        </authorList>
    </citation>
    <scope>NUCLEOTIDE SEQUENCE [LARGE SCALE GENOMIC DNA]</scope>
    <source>
        <strain evidence="10 11">Cbfe23</strain>
    </source>
</reference>
<dbReference type="PRINTS" id="PR00344">
    <property type="entry name" value="BCTRLSENSOR"/>
</dbReference>
<evidence type="ECO:0000259" key="9">
    <source>
        <dbReference type="PROSITE" id="PS50113"/>
    </source>
</evidence>
<proteinExistence type="predicted"/>
<dbReference type="STRING" id="83449.BON30_36360"/>
<dbReference type="CDD" id="cd00075">
    <property type="entry name" value="HATPase"/>
    <property type="match status" value="1"/>
</dbReference>
<keyword evidence="6" id="KW-0902">Two-component regulatory system</keyword>
<feature type="domain" description="PAC" evidence="9">
    <location>
        <begin position="399"/>
        <end position="452"/>
    </location>
</feature>
<dbReference type="SUPFAM" id="SSF55785">
    <property type="entry name" value="PYP-like sensor domain (PAS domain)"/>
    <property type="match status" value="1"/>
</dbReference>
<evidence type="ECO:0000256" key="2">
    <source>
        <dbReference type="ARBA" id="ARBA00012438"/>
    </source>
</evidence>
<dbReference type="SUPFAM" id="SSF55874">
    <property type="entry name" value="ATPase domain of HSP90 chaperone/DNA topoisomerase II/histidine kinase"/>
    <property type="match status" value="1"/>
</dbReference>
<dbReference type="Gene3D" id="1.10.287.130">
    <property type="match status" value="1"/>
</dbReference>
<dbReference type="InterPro" id="IPR003594">
    <property type="entry name" value="HATPase_dom"/>
</dbReference>
<dbReference type="SMART" id="SM00065">
    <property type="entry name" value="GAF"/>
    <property type="match status" value="1"/>
</dbReference>
<dbReference type="PANTHER" id="PTHR43711">
    <property type="entry name" value="TWO-COMPONENT HISTIDINE KINASE"/>
    <property type="match status" value="1"/>
</dbReference>